<dbReference type="InterPro" id="IPR036390">
    <property type="entry name" value="WH_DNA-bd_sf"/>
</dbReference>
<dbReference type="PANTHER" id="PTHR43252">
    <property type="entry name" value="TRANSCRIPTIONAL REGULATOR YQJI"/>
    <property type="match status" value="1"/>
</dbReference>
<dbReference type="EMBL" id="AP025523">
    <property type="protein sequence ID" value="BDE05652.1"/>
    <property type="molecule type" value="Genomic_DNA"/>
</dbReference>
<dbReference type="Gene3D" id="1.10.10.10">
    <property type="entry name" value="Winged helix-like DNA-binding domain superfamily/Winged helix DNA-binding domain"/>
    <property type="match status" value="1"/>
</dbReference>
<dbReference type="InterPro" id="IPR005149">
    <property type="entry name" value="Tscrpt_reg_PadR_N"/>
</dbReference>
<organism evidence="2 3">
    <name type="scientific">Vulcanimicrobium alpinum</name>
    <dbReference type="NCBI Taxonomy" id="3016050"/>
    <lineage>
        <taxon>Bacteria</taxon>
        <taxon>Bacillati</taxon>
        <taxon>Vulcanimicrobiota</taxon>
        <taxon>Vulcanimicrobiia</taxon>
        <taxon>Vulcanimicrobiales</taxon>
        <taxon>Vulcanimicrobiaceae</taxon>
        <taxon>Vulcanimicrobium</taxon>
    </lineage>
</organism>
<dbReference type="Proteomes" id="UP001317532">
    <property type="component" value="Chromosome"/>
</dbReference>
<protein>
    <recommendedName>
        <fullName evidence="1">Transcription regulator PadR N-terminal domain-containing protein</fullName>
    </recommendedName>
</protein>
<dbReference type="RefSeq" id="WP_317996679.1">
    <property type="nucleotide sequence ID" value="NZ_AP025523.1"/>
</dbReference>
<dbReference type="Pfam" id="PF03551">
    <property type="entry name" value="PadR"/>
    <property type="match status" value="1"/>
</dbReference>
<proteinExistence type="predicted"/>
<dbReference type="AlphaFoldDB" id="A0AAN2C9I7"/>
<dbReference type="PANTHER" id="PTHR43252:SF7">
    <property type="entry name" value="TRANSCRIPTIONAL REGULATOR YQJI"/>
    <property type="match status" value="1"/>
</dbReference>
<dbReference type="KEGG" id="vab:WPS_09280"/>
<keyword evidence="3" id="KW-1185">Reference proteome</keyword>
<evidence type="ECO:0000259" key="1">
    <source>
        <dbReference type="Pfam" id="PF03551"/>
    </source>
</evidence>
<feature type="domain" description="Transcription regulator PadR N-terminal" evidence="1">
    <location>
        <begin position="38"/>
        <end position="109"/>
    </location>
</feature>
<dbReference type="InterPro" id="IPR036388">
    <property type="entry name" value="WH-like_DNA-bd_sf"/>
</dbReference>
<reference evidence="2 3" key="1">
    <citation type="journal article" date="2022" name="ISME Commun">
        <title>Vulcanimicrobium alpinus gen. nov. sp. nov., the first cultivated representative of the candidate phylum 'Eremiobacterota', is a metabolically versatile aerobic anoxygenic phototroph.</title>
        <authorList>
            <person name="Yabe S."/>
            <person name="Muto K."/>
            <person name="Abe K."/>
            <person name="Yokota A."/>
            <person name="Staudigel H."/>
            <person name="Tebo B.M."/>
        </authorList>
    </citation>
    <scope>NUCLEOTIDE SEQUENCE [LARGE SCALE GENOMIC DNA]</scope>
    <source>
        <strain evidence="2 3">WC8-2</strain>
    </source>
</reference>
<sequence length="138" mass="15449">MEAPGPLDSSKGDFPTELWGDRVFTGEVKTKTVFPALVLQLLHAQPDSGYGLMQRIATLGGIFPVNPNTIYPLLRRLEDRGFIRGEADASTKRGTTLYRITDAGEERLERIKHNFRPYLTNLIAALQRLRGDLYGETS</sequence>
<name>A0AAN2C9I7_UNVUL</name>
<dbReference type="SUPFAM" id="SSF46785">
    <property type="entry name" value="Winged helix' DNA-binding domain"/>
    <property type="match status" value="1"/>
</dbReference>
<accession>A0AAN2C9I7</accession>
<evidence type="ECO:0000313" key="2">
    <source>
        <dbReference type="EMBL" id="BDE05652.1"/>
    </source>
</evidence>
<evidence type="ECO:0000313" key="3">
    <source>
        <dbReference type="Proteomes" id="UP001317532"/>
    </source>
</evidence>
<gene>
    <name evidence="2" type="ORF">WPS_09280</name>
</gene>